<dbReference type="GO" id="GO:0098542">
    <property type="term" value="P:defense response to other organism"/>
    <property type="evidence" value="ECO:0007669"/>
    <property type="project" value="UniProtKB-ARBA"/>
</dbReference>
<dbReference type="AlphaFoldDB" id="A0A445BAV6"/>
<dbReference type="InterPro" id="IPR001283">
    <property type="entry name" value="CRISP-related"/>
</dbReference>
<comment type="similarity">
    <text evidence="2">Belongs to the CRISP family.</text>
</comment>
<dbReference type="PANTHER" id="PTHR10334">
    <property type="entry name" value="CYSTEINE-RICH SECRETORY PROTEIN-RELATED"/>
    <property type="match status" value="1"/>
</dbReference>
<proteinExistence type="inferred from homology"/>
<evidence type="ECO:0000256" key="3">
    <source>
        <dbReference type="ARBA" id="ARBA00022729"/>
    </source>
</evidence>
<dbReference type="PRINTS" id="PR00838">
    <property type="entry name" value="V5ALLERGEN"/>
</dbReference>
<dbReference type="InterPro" id="IPR002413">
    <property type="entry name" value="V5_allergen-like"/>
</dbReference>
<keyword evidence="3" id="KW-0732">Signal</keyword>
<dbReference type="SMART" id="SM00198">
    <property type="entry name" value="SCP"/>
    <property type="match status" value="2"/>
</dbReference>
<dbReference type="EMBL" id="SDMP01000010">
    <property type="protein sequence ID" value="RYR35818.1"/>
    <property type="molecule type" value="Genomic_DNA"/>
</dbReference>
<dbReference type="PRINTS" id="PR00837">
    <property type="entry name" value="V5TPXLIKE"/>
</dbReference>
<comment type="function">
    <text evidence="1">Probably involved in the defense reaction of plants against pathogens.</text>
</comment>
<dbReference type="InterPro" id="IPR014044">
    <property type="entry name" value="CAP_dom"/>
</dbReference>
<keyword evidence="6" id="KW-0568">Pathogenesis-related protein</keyword>
<keyword evidence="9" id="KW-1185">Reference proteome</keyword>
<sequence>MASGVIATGPLRELTGAQAVRAWVAQKQYYDEKSNSCIGGTCRHYIQVVWGNTTHVGCARLQCNNGAYMVSCNYSPPENFSRSLLCIMGYVYAHDSPKDYVDAHNVARSEVGEPSLIWDDSVAAYAQNYANQRRKDCELIHSHGPYGENLAWSSSNEFSGVDGVKLWVDEKAYFDYMSNSCADNQMCVYGQDSIQDLLNAHNSARSAVGVPNLVWDDVVASYAERYANERRDCQLIHSSGGPYGENIAMGWGGYIVSGTDAVRLWVNEKPYYDYNFNTCVGGVDCLHYTQIVWRNSLRVGCAKVTCNNGGVFVTCNYDPPGNIIGERPY</sequence>
<dbReference type="GO" id="GO:0005576">
    <property type="term" value="C:extracellular region"/>
    <property type="evidence" value="ECO:0007669"/>
    <property type="project" value="InterPro"/>
</dbReference>
<keyword evidence="5" id="KW-1015">Disulfide bond</keyword>
<dbReference type="SUPFAM" id="SSF55797">
    <property type="entry name" value="PR-1-like"/>
    <property type="match status" value="3"/>
</dbReference>
<protein>
    <recommendedName>
        <fullName evidence="7">SCP domain-containing protein</fullName>
    </recommendedName>
</protein>
<dbReference type="Pfam" id="PF00188">
    <property type="entry name" value="CAP"/>
    <property type="match status" value="3"/>
</dbReference>
<dbReference type="InterPro" id="IPR035940">
    <property type="entry name" value="CAP_sf"/>
</dbReference>
<dbReference type="InterPro" id="IPR018244">
    <property type="entry name" value="Allrgn_V5/Tpx1_CS"/>
</dbReference>
<evidence type="ECO:0000256" key="5">
    <source>
        <dbReference type="ARBA" id="ARBA00023157"/>
    </source>
</evidence>
<dbReference type="CDD" id="cd05381">
    <property type="entry name" value="CAP_PR-1"/>
    <property type="match status" value="1"/>
</dbReference>
<accession>A0A445BAV6</accession>
<name>A0A445BAV6_ARAHY</name>
<organism evidence="8 9">
    <name type="scientific">Arachis hypogaea</name>
    <name type="common">Peanut</name>
    <dbReference type="NCBI Taxonomy" id="3818"/>
    <lineage>
        <taxon>Eukaryota</taxon>
        <taxon>Viridiplantae</taxon>
        <taxon>Streptophyta</taxon>
        <taxon>Embryophyta</taxon>
        <taxon>Tracheophyta</taxon>
        <taxon>Spermatophyta</taxon>
        <taxon>Magnoliopsida</taxon>
        <taxon>eudicotyledons</taxon>
        <taxon>Gunneridae</taxon>
        <taxon>Pentapetalae</taxon>
        <taxon>rosids</taxon>
        <taxon>fabids</taxon>
        <taxon>Fabales</taxon>
        <taxon>Fabaceae</taxon>
        <taxon>Papilionoideae</taxon>
        <taxon>50 kb inversion clade</taxon>
        <taxon>dalbergioids sensu lato</taxon>
        <taxon>Dalbergieae</taxon>
        <taxon>Pterocarpus clade</taxon>
        <taxon>Arachis</taxon>
    </lineage>
</organism>
<dbReference type="FunFam" id="3.40.33.10:FF:000006">
    <property type="entry name" value="Putative pathogenesis-related protein 1"/>
    <property type="match status" value="1"/>
</dbReference>
<dbReference type="PROSITE" id="PS01010">
    <property type="entry name" value="CRISP_2"/>
    <property type="match status" value="1"/>
</dbReference>
<evidence type="ECO:0000256" key="1">
    <source>
        <dbReference type="ARBA" id="ARBA00003143"/>
    </source>
</evidence>
<dbReference type="Proteomes" id="UP000289738">
    <property type="component" value="Chromosome A10"/>
</dbReference>
<reference evidence="8 9" key="1">
    <citation type="submission" date="2019-01" db="EMBL/GenBank/DDBJ databases">
        <title>Sequencing of cultivated peanut Arachis hypogaea provides insights into genome evolution and oil improvement.</title>
        <authorList>
            <person name="Chen X."/>
        </authorList>
    </citation>
    <scope>NUCLEOTIDE SEQUENCE [LARGE SCALE GENOMIC DNA]</scope>
    <source>
        <strain evidence="9">cv. Fuhuasheng</strain>
        <tissue evidence="8">Leaves</tissue>
    </source>
</reference>
<evidence type="ECO:0000256" key="4">
    <source>
        <dbReference type="ARBA" id="ARBA00022821"/>
    </source>
</evidence>
<keyword evidence="4" id="KW-0611">Plant defense</keyword>
<evidence type="ECO:0000313" key="9">
    <source>
        <dbReference type="Proteomes" id="UP000289738"/>
    </source>
</evidence>
<comment type="caution">
    <text evidence="8">The sequence shown here is derived from an EMBL/GenBank/DDBJ whole genome shotgun (WGS) entry which is preliminary data.</text>
</comment>
<gene>
    <name evidence="8" type="ORF">Ahy_A10g050917</name>
</gene>
<evidence type="ECO:0000256" key="6">
    <source>
        <dbReference type="ARBA" id="ARBA00023265"/>
    </source>
</evidence>
<evidence type="ECO:0000313" key="8">
    <source>
        <dbReference type="EMBL" id="RYR35818.1"/>
    </source>
</evidence>
<dbReference type="STRING" id="3818.A0A445BAV6"/>
<feature type="domain" description="SCP" evidence="7">
    <location>
        <begin position="95"/>
        <end position="190"/>
    </location>
</feature>
<dbReference type="Gene3D" id="3.40.33.10">
    <property type="entry name" value="CAP"/>
    <property type="match status" value="3"/>
</dbReference>
<evidence type="ECO:0000256" key="2">
    <source>
        <dbReference type="ARBA" id="ARBA00009923"/>
    </source>
</evidence>
<feature type="domain" description="SCP" evidence="7">
    <location>
        <begin position="192"/>
        <end position="325"/>
    </location>
</feature>
<evidence type="ECO:0000259" key="7">
    <source>
        <dbReference type="SMART" id="SM00198"/>
    </source>
</evidence>